<feature type="domain" description="Fungal-type protein kinase" evidence="2">
    <location>
        <begin position="550"/>
        <end position="641"/>
    </location>
</feature>
<dbReference type="Proteomes" id="UP000076154">
    <property type="component" value="Unassembled WGS sequence"/>
</dbReference>
<dbReference type="SUPFAM" id="SSF56112">
    <property type="entry name" value="Protein kinase-like (PK-like)"/>
    <property type="match status" value="1"/>
</dbReference>
<sequence length="747" mass="84237">MGSFTTSSVQVFIAPKSLHIHAPLSAHPAPPDQPGPSSVDSSPSCENAFCPVTSDSHDAAFPKLPIVDHDHCDVKLMLGVFLSRCLMEENSDVVLTASHLLSRCVESVLPVCNDPQVQMLATMYCEETDVKESRYPRFVDWFNLILDKLHRLQTRSAGSGTLRSLGLRSPREGQIMFHLNGRWDVPAMLDDTCLGFSQPAQEQLLSVLEFKFTNKTLRKPPSKYTTNMEDNIPAVQDMATLSPKHTAIKDQNDLQSTLEVTLSEPQVLDERSVHDRWREILMKEFERKSSGSPTPPENEKRTENLVDVAVPENRQIPEPLPTNTSEQVEVFEENSEGTPPLLQNAKNADEMLRARGVRATHAISIVIADEIAWIWWFDCQGAIQSTGIDFVRDLPYFVVLLVAFQRFTLEDWGIIEKSLIAPASVEVVDVNFPNHATMIPFCSRFSGVGRGTQMLNALELIDGDSGLVLKCDWPEGIRQNEATIIRKAVALNNKLTNGHIPGILSTIDWTGTITSGPRVSRLLLSDDSIPLGGTFASLLEPAMFMRLWVDWYQCHRILWINGIEHGDISFASLMFNGKTGMGVLNDFDLAFLDGDHLITGRNSCNVPYMALDLLTREYYAGKIKRLYRYDLESFIWVLVFVTLAHSETYAKELVEWQTVNYYRCRGSKMTFAHFPFPDISQEDVDQKQWELTQDLVKWLDGRVCVREPPYVAPAEQSDEEVLREFEKIVGKCWMWGSFTPLTSISLC</sequence>
<feature type="domain" description="Fungal-type protein kinase" evidence="2">
    <location>
        <begin position="340"/>
        <end position="488"/>
    </location>
</feature>
<proteinExistence type="predicted"/>
<gene>
    <name evidence="3" type="ORF">Hypma_005634</name>
</gene>
<name>A0A369JXR1_HYPMA</name>
<feature type="region of interest" description="Disordered" evidence="1">
    <location>
        <begin position="23"/>
        <end position="42"/>
    </location>
</feature>
<evidence type="ECO:0000313" key="3">
    <source>
        <dbReference type="EMBL" id="RDB26548.1"/>
    </source>
</evidence>
<feature type="region of interest" description="Disordered" evidence="1">
    <location>
        <begin position="284"/>
        <end position="303"/>
    </location>
</feature>
<evidence type="ECO:0000313" key="4">
    <source>
        <dbReference type="Proteomes" id="UP000076154"/>
    </source>
</evidence>
<dbReference type="OrthoDB" id="5569250at2759"/>
<dbReference type="InParanoid" id="A0A369JXR1"/>
<dbReference type="InterPro" id="IPR011009">
    <property type="entry name" value="Kinase-like_dom_sf"/>
</dbReference>
<comment type="caution">
    <text evidence="3">The sequence shown here is derived from an EMBL/GenBank/DDBJ whole genome shotgun (WGS) entry which is preliminary data.</text>
</comment>
<dbReference type="InterPro" id="IPR040976">
    <property type="entry name" value="Pkinase_fungal"/>
</dbReference>
<accession>A0A369JXR1</accession>
<keyword evidence="4" id="KW-1185">Reference proteome</keyword>
<dbReference type="Pfam" id="PF17667">
    <property type="entry name" value="Pkinase_fungal"/>
    <property type="match status" value="2"/>
</dbReference>
<dbReference type="AlphaFoldDB" id="A0A369JXR1"/>
<protein>
    <recommendedName>
        <fullName evidence="2">Fungal-type protein kinase domain-containing protein</fullName>
    </recommendedName>
</protein>
<organism evidence="3 4">
    <name type="scientific">Hypsizygus marmoreus</name>
    <name type="common">White beech mushroom</name>
    <name type="synonym">Agaricus marmoreus</name>
    <dbReference type="NCBI Taxonomy" id="39966"/>
    <lineage>
        <taxon>Eukaryota</taxon>
        <taxon>Fungi</taxon>
        <taxon>Dikarya</taxon>
        <taxon>Basidiomycota</taxon>
        <taxon>Agaricomycotina</taxon>
        <taxon>Agaricomycetes</taxon>
        <taxon>Agaricomycetidae</taxon>
        <taxon>Agaricales</taxon>
        <taxon>Tricholomatineae</taxon>
        <taxon>Lyophyllaceae</taxon>
        <taxon>Hypsizygus</taxon>
    </lineage>
</organism>
<evidence type="ECO:0000259" key="2">
    <source>
        <dbReference type="Pfam" id="PF17667"/>
    </source>
</evidence>
<dbReference type="EMBL" id="LUEZ02000029">
    <property type="protein sequence ID" value="RDB26548.1"/>
    <property type="molecule type" value="Genomic_DNA"/>
</dbReference>
<reference evidence="3" key="1">
    <citation type="submission" date="2018-04" db="EMBL/GenBank/DDBJ databases">
        <title>Whole genome sequencing of Hypsizygus marmoreus.</title>
        <authorList>
            <person name="Choi I.-G."/>
            <person name="Min B."/>
            <person name="Kim J.-G."/>
            <person name="Kim S."/>
            <person name="Oh Y.-L."/>
            <person name="Kong W.-S."/>
            <person name="Park H."/>
            <person name="Jeong J."/>
            <person name="Song E.-S."/>
        </authorList>
    </citation>
    <scope>NUCLEOTIDE SEQUENCE [LARGE SCALE GENOMIC DNA]</scope>
    <source>
        <strain evidence="3">51987-8</strain>
    </source>
</reference>
<evidence type="ECO:0000256" key="1">
    <source>
        <dbReference type="SAM" id="MobiDB-lite"/>
    </source>
</evidence>